<evidence type="ECO:0000256" key="1">
    <source>
        <dbReference type="ARBA" id="ARBA00022475"/>
    </source>
</evidence>
<dbReference type="Proteomes" id="UP000602745">
    <property type="component" value="Unassembled WGS sequence"/>
</dbReference>
<name>A0A8J2VJE3_9RHOB</name>
<evidence type="ECO:0000256" key="4">
    <source>
        <dbReference type="ARBA" id="ARBA00023136"/>
    </source>
</evidence>
<keyword evidence="8" id="KW-1185">Reference proteome</keyword>
<reference evidence="7" key="1">
    <citation type="journal article" date="2014" name="Int. J. Syst. Evol. Microbiol.">
        <title>Complete genome sequence of Corynebacterium casei LMG S-19264T (=DSM 44701T), isolated from a smear-ripened cheese.</title>
        <authorList>
            <consortium name="US DOE Joint Genome Institute (JGI-PGF)"/>
            <person name="Walter F."/>
            <person name="Albersmeier A."/>
            <person name="Kalinowski J."/>
            <person name="Ruckert C."/>
        </authorList>
    </citation>
    <scope>NUCLEOTIDE SEQUENCE</scope>
    <source>
        <strain evidence="7">CCM 7684</strain>
    </source>
</reference>
<dbReference type="Pfam" id="PF06305">
    <property type="entry name" value="LapA_dom"/>
    <property type="match status" value="1"/>
</dbReference>
<accession>A0A8J2VJE3</accession>
<keyword evidence="4 5" id="KW-0472">Membrane</keyword>
<gene>
    <name evidence="7" type="ORF">GCM10007276_07390</name>
</gene>
<keyword evidence="3 5" id="KW-1133">Transmembrane helix</keyword>
<comment type="caution">
    <text evidence="7">The sequence shown here is derived from an EMBL/GenBank/DDBJ whole genome shotgun (WGS) entry which is preliminary data.</text>
</comment>
<dbReference type="EMBL" id="BMCP01000001">
    <property type="protein sequence ID" value="GGE32610.1"/>
    <property type="molecule type" value="Genomic_DNA"/>
</dbReference>
<evidence type="ECO:0000259" key="6">
    <source>
        <dbReference type="Pfam" id="PF06305"/>
    </source>
</evidence>
<evidence type="ECO:0000256" key="3">
    <source>
        <dbReference type="ARBA" id="ARBA00022989"/>
    </source>
</evidence>
<keyword evidence="2 5" id="KW-0812">Transmembrane</keyword>
<evidence type="ECO:0000256" key="5">
    <source>
        <dbReference type="SAM" id="Phobius"/>
    </source>
</evidence>
<evidence type="ECO:0000313" key="7">
    <source>
        <dbReference type="EMBL" id="GGE32610.1"/>
    </source>
</evidence>
<evidence type="ECO:0000256" key="2">
    <source>
        <dbReference type="ARBA" id="ARBA00022692"/>
    </source>
</evidence>
<sequence length="112" mass="12182">MHRIITLLIGLPAAALLILFALANRGWVTVSLDPFAPETPALSFSLPLFVLLLLTLMAGVVLGGVAGWLQQGRYRREVRHRRQEIRKLEAEKQNLAAQAHAGAGAGVPALRR</sequence>
<proteinExistence type="predicted"/>
<protein>
    <recommendedName>
        <fullName evidence="6">Lipopolysaccharide assembly protein A domain-containing protein</fullName>
    </recommendedName>
</protein>
<feature type="domain" description="Lipopolysaccharide assembly protein A" evidence="6">
    <location>
        <begin position="43"/>
        <end position="92"/>
    </location>
</feature>
<evidence type="ECO:0000313" key="8">
    <source>
        <dbReference type="Proteomes" id="UP000602745"/>
    </source>
</evidence>
<keyword evidence="1" id="KW-1003">Cell membrane</keyword>
<dbReference type="AlphaFoldDB" id="A0A8J2VJE3"/>
<organism evidence="7 8">
    <name type="scientific">Agaricicola taiwanensis</name>
    <dbReference type="NCBI Taxonomy" id="591372"/>
    <lineage>
        <taxon>Bacteria</taxon>
        <taxon>Pseudomonadati</taxon>
        <taxon>Pseudomonadota</taxon>
        <taxon>Alphaproteobacteria</taxon>
        <taxon>Rhodobacterales</taxon>
        <taxon>Paracoccaceae</taxon>
        <taxon>Agaricicola</taxon>
    </lineage>
</organism>
<dbReference type="InterPro" id="IPR010445">
    <property type="entry name" value="LapA_dom"/>
</dbReference>
<dbReference type="GO" id="GO:0005886">
    <property type="term" value="C:plasma membrane"/>
    <property type="evidence" value="ECO:0007669"/>
    <property type="project" value="InterPro"/>
</dbReference>
<feature type="transmembrane region" description="Helical" evidence="5">
    <location>
        <begin position="47"/>
        <end position="69"/>
    </location>
</feature>
<reference evidence="7" key="2">
    <citation type="submission" date="2020-09" db="EMBL/GenBank/DDBJ databases">
        <authorList>
            <person name="Sun Q."/>
            <person name="Sedlacek I."/>
        </authorList>
    </citation>
    <scope>NUCLEOTIDE SEQUENCE</scope>
    <source>
        <strain evidence="7">CCM 7684</strain>
    </source>
</reference>
<dbReference type="RefSeq" id="WP_188408335.1">
    <property type="nucleotide sequence ID" value="NZ_BMCP01000001.1"/>
</dbReference>